<accession>A0A0K9XA48</accession>
<organism evidence="2 3">
    <name type="scientific">Streptomyces caatingaensis</name>
    <dbReference type="NCBI Taxonomy" id="1678637"/>
    <lineage>
        <taxon>Bacteria</taxon>
        <taxon>Bacillati</taxon>
        <taxon>Actinomycetota</taxon>
        <taxon>Actinomycetes</taxon>
        <taxon>Kitasatosporales</taxon>
        <taxon>Streptomycetaceae</taxon>
        <taxon>Streptomyces</taxon>
    </lineage>
</organism>
<keyword evidence="3" id="KW-1185">Reference proteome</keyword>
<dbReference type="PATRIC" id="fig|1678637.3.peg.5471"/>
<sequence>MPSPVSRDARSTASTMTSRAGISPPSRGAYDVGSTWISSQPEPSRTSSSAASRTSRWMSSGERRQERAMS</sequence>
<feature type="region of interest" description="Disordered" evidence="1">
    <location>
        <begin position="1"/>
        <end position="70"/>
    </location>
</feature>
<evidence type="ECO:0000313" key="2">
    <source>
        <dbReference type="EMBL" id="KNB50083.1"/>
    </source>
</evidence>
<name>A0A0K9XA48_9ACTN</name>
<dbReference type="EMBL" id="LFXA01000017">
    <property type="protein sequence ID" value="KNB50083.1"/>
    <property type="molecule type" value="Genomic_DNA"/>
</dbReference>
<dbReference type="Proteomes" id="UP000037288">
    <property type="component" value="Unassembled WGS sequence"/>
</dbReference>
<protein>
    <submittedName>
        <fullName evidence="2">Uncharacterized protein</fullName>
    </submittedName>
</protein>
<feature type="compositionally biased region" description="Polar residues" evidence="1">
    <location>
        <begin position="11"/>
        <end position="20"/>
    </location>
</feature>
<proteinExistence type="predicted"/>
<dbReference type="AlphaFoldDB" id="A0A0K9XA48"/>
<reference evidence="3" key="1">
    <citation type="submission" date="2015-07" db="EMBL/GenBank/DDBJ databases">
        <title>Draft genome sequence of Streptomyces sp. CMAA 1322, a bacterium isolated from Caatinga biome, from dry forest semiarid of Brazil.</title>
        <authorList>
            <person name="Santos S.N."/>
            <person name="Gacesa R."/>
            <person name="Taketani R.G."/>
            <person name="Long P.F."/>
            <person name="Melo I.S."/>
        </authorList>
    </citation>
    <scope>NUCLEOTIDE SEQUENCE [LARGE SCALE GENOMIC DNA]</scope>
    <source>
        <strain evidence="3">CMAA 1322</strain>
    </source>
</reference>
<gene>
    <name evidence="2" type="ORF">AC230_25615</name>
</gene>
<evidence type="ECO:0000313" key="3">
    <source>
        <dbReference type="Proteomes" id="UP000037288"/>
    </source>
</evidence>
<feature type="compositionally biased region" description="Low complexity" evidence="1">
    <location>
        <begin position="38"/>
        <end position="60"/>
    </location>
</feature>
<feature type="compositionally biased region" description="Basic and acidic residues" evidence="1">
    <location>
        <begin position="61"/>
        <end position="70"/>
    </location>
</feature>
<comment type="caution">
    <text evidence="2">The sequence shown here is derived from an EMBL/GenBank/DDBJ whole genome shotgun (WGS) entry which is preliminary data.</text>
</comment>
<evidence type="ECO:0000256" key="1">
    <source>
        <dbReference type="SAM" id="MobiDB-lite"/>
    </source>
</evidence>